<protein>
    <submittedName>
        <fullName evidence="6">Uncharacterized protein</fullName>
    </submittedName>
</protein>
<name>A0ABR0R9D4_9EURO</name>
<keyword evidence="4" id="KW-0788">Thiol protease</keyword>
<dbReference type="PANTHER" id="PTHR23402:SF1">
    <property type="entry name" value="PYROGLUTAMYL-PEPTIDASE I"/>
    <property type="match status" value="1"/>
</dbReference>
<proteinExistence type="inferred from homology"/>
<feature type="region of interest" description="Disordered" evidence="5">
    <location>
        <begin position="215"/>
        <end position="269"/>
    </location>
</feature>
<organism evidence="6 7">
    <name type="scientific">Knufia obscura</name>
    <dbReference type="NCBI Taxonomy" id="1635080"/>
    <lineage>
        <taxon>Eukaryota</taxon>
        <taxon>Fungi</taxon>
        <taxon>Dikarya</taxon>
        <taxon>Ascomycota</taxon>
        <taxon>Pezizomycotina</taxon>
        <taxon>Eurotiomycetes</taxon>
        <taxon>Chaetothyriomycetidae</taxon>
        <taxon>Chaetothyriales</taxon>
        <taxon>Trichomeriaceae</taxon>
        <taxon>Knufia</taxon>
    </lineage>
</organism>
<feature type="compositionally biased region" description="Low complexity" evidence="5">
    <location>
        <begin position="334"/>
        <end position="347"/>
    </location>
</feature>
<keyword evidence="2" id="KW-0645">Protease</keyword>
<evidence type="ECO:0000313" key="6">
    <source>
        <dbReference type="EMBL" id="KAK5936903.1"/>
    </source>
</evidence>
<keyword evidence="3" id="KW-0378">Hydrolase</keyword>
<reference evidence="6 7" key="1">
    <citation type="journal article" date="2023" name="Res Sq">
        <title>Genomic and morphological characterization of Knufia obscura isolated from the Mars 2020 spacecraft assembly facility.</title>
        <authorList>
            <person name="Chander A.M."/>
            <person name="Teixeira M.M."/>
            <person name="Singh N.K."/>
            <person name="Williams M.P."/>
            <person name="Parker C.W."/>
            <person name="Leo P."/>
            <person name="Stajich J.E."/>
            <person name="Torok T."/>
            <person name="Tighe S."/>
            <person name="Mason C.E."/>
            <person name="Venkateswaran K."/>
        </authorList>
    </citation>
    <scope>NUCLEOTIDE SEQUENCE [LARGE SCALE GENOMIC DNA]</scope>
    <source>
        <strain evidence="6 7">CCFEE 5817</strain>
    </source>
</reference>
<dbReference type="SUPFAM" id="SSF53182">
    <property type="entry name" value="Pyrrolidone carboxyl peptidase (pyroglutamate aminopeptidase)"/>
    <property type="match status" value="1"/>
</dbReference>
<dbReference type="GeneID" id="90004290"/>
<dbReference type="Proteomes" id="UP001334248">
    <property type="component" value="Unassembled WGS sequence"/>
</dbReference>
<feature type="compositionally biased region" description="Basic and acidic residues" evidence="5">
    <location>
        <begin position="215"/>
        <end position="233"/>
    </location>
</feature>
<evidence type="ECO:0000256" key="5">
    <source>
        <dbReference type="SAM" id="MobiDB-lite"/>
    </source>
</evidence>
<dbReference type="PANTHER" id="PTHR23402">
    <property type="entry name" value="PROTEASE FAMILY C15 PYROGLUTAMYL-PEPTIDASE I-RELATED"/>
    <property type="match status" value="1"/>
</dbReference>
<evidence type="ECO:0000256" key="3">
    <source>
        <dbReference type="ARBA" id="ARBA00022801"/>
    </source>
</evidence>
<feature type="region of interest" description="Disordered" evidence="5">
    <location>
        <begin position="58"/>
        <end position="105"/>
    </location>
</feature>
<dbReference type="EMBL" id="JAVHJV010000021">
    <property type="protein sequence ID" value="KAK5936903.1"/>
    <property type="molecule type" value="Genomic_DNA"/>
</dbReference>
<dbReference type="RefSeq" id="XP_064724993.1">
    <property type="nucleotide sequence ID" value="XM_064879229.1"/>
</dbReference>
<sequence length="444" mass="48416">MGDAGPPTPLPEEQIPIPTAAEEPIREIHVLVTGFGPFKSFTINPSWLIASSLPTELPPLPPPEPKDPTAEPTQAIPAHPHYPYSSLRTTQTQTQQNPHPQPLRPPNTQPYKIILHTHPDPIRVAYTPTATLIPSLLNPATNPERLNYDYIFHIGLASGRDSYTLETIGHRQDYIIPDVDDGVGGLISSIWAREDVPEVLHVGWNPQDVLSRWEGEVKRRQDDTITHRDKDMHPQAQTQPQSQPHIGPFRQSATEQRTTGTGNTREWIASRGMLLRPATAAMSHMPGAHSAPRQPQPKKAVVKLSRDAGHFLCEFILMCSLVQRYLEAQPQPQPQSTSISGSTSASTSHREAQEKLGKVAFLHVPNGIDRADVERGVMVAESAIRSLVSSWEGGWRNGVVYSAVDAVADGTATGEEVTKEKGAVGVDVPAGGFENKGTGDAIPS</sequence>
<evidence type="ECO:0000256" key="4">
    <source>
        <dbReference type="ARBA" id="ARBA00022807"/>
    </source>
</evidence>
<comment type="similarity">
    <text evidence="1">Belongs to the peptidase C15 family.</text>
</comment>
<keyword evidence="7" id="KW-1185">Reference proteome</keyword>
<evidence type="ECO:0000256" key="2">
    <source>
        <dbReference type="ARBA" id="ARBA00022670"/>
    </source>
</evidence>
<gene>
    <name evidence="6" type="ORF">PMZ80_010841</name>
</gene>
<comment type="caution">
    <text evidence="6">The sequence shown here is derived from an EMBL/GenBank/DDBJ whole genome shotgun (WGS) entry which is preliminary data.</text>
</comment>
<evidence type="ECO:0000256" key="1">
    <source>
        <dbReference type="ARBA" id="ARBA00006641"/>
    </source>
</evidence>
<accession>A0ABR0R9D4</accession>
<dbReference type="InterPro" id="IPR016125">
    <property type="entry name" value="Peptidase_C15-like"/>
</dbReference>
<evidence type="ECO:0000313" key="7">
    <source>
        <dbReference type="Proteomes" id="UP001334248"/>
    </source>
</evidence>
<dbReference type="InterPro" id="IPR036440">
    <property type="entry name" value="Peptidase_C15-like_sf"/>
</dbReference>
<feature type="compositionally biased region" description="Polar residues" evidence="5">
    <location>
        <begin position="235"/>
        <end position="244"/>
    </location>
</feature>
<feature type="compositionally biased region" description="Polar residues" evidence="5">
    <location>
        <begin position="251"/>
        <end position="264"/>
    </location>
</feature>
<dbReference type="Gene3D" id="3.40.630.20">
    <property type="entry name" value="Peptidase C15, pyroglutamyl peptidase I-like"/>
    <property type="match status" value="1"/>
</dbReference>
<feature type="region of interest" description="Disordered" evidence="5">
    <location>
        <begin position="331"/>
        <end position="352"/>
    </location>
</feature>